<protein>
    <submittedName>
        <fullName evidence="1">Uncharacterized protein</fullName>
    </submittedName>
</protein>
<organism evidence="1">
    <name type="scientific">uncultured Adhaeribacter sp</name>
    <dbReference type="NCBI Taxonomy" id="448109"/>
    <lineage>
        <taxon>Bacteria</taxon>
        <taxon>Pseudomonadati</taxon>
        <taxon>Bacteroidota</taxon>
        <taxon>Cytophagia</taxon>
        <taxon>Cytophagales</taxon>
        <taxon>Hymenobacteraceae</taxon>
        <taxon>Adhaeribacter</taxon>
        <taxon>environmental samples</taxon>
    </lineage>
</organism>
<sequence>MLVHRFIFYDWVLIKKQYRWFRAAYLFRVAAGYIAQRPGFRSVNQIYQLSG</sequence>
<evidence type="ECO:0000313" key="1">
    <source>
        <dbReference type="EMBL" id="CAA9215074.1"/>
    </source>
</evidence>
<proteinExistence type="predicted"/>
<reference evidence="1" key="1">
    <citation type="submission" date="2020-02" db="EMBL/GenBank/DDBJ databases">
        <authorList>
            <person name="Meier V. D."/>
        </authorList>
    </citation>
    <scope>NUCLEOTIDE SEQUENCE</scope>
    <source>
        <strain evidence="1">AVDCRST_MAG95</strain>
    </source>
</reference>
<name>A0A6J4H6B7_9BACT</name>
<dbReference type="EMBL" id="CADCTJ010000084">
    <property type="protein sequence ID" value="CAA9215074.1"/>
    <property type="molecule type" value="Genomic_DNA"/>
</dbReference>
<gene>
    <name evidence="1" type="ORF">AVDCRST_MAG95-284</name>
</gene>
<dbReference type="AlphaFoldDB" id="A0A6J4H6B7"/>
<accession>A0A6J4H6B7</accession>